<reference evidence="2" key="2">
    <citation type="submission" date="2021-01" db="UniProtKB">
        <authorList>
            <consortium name="EnsemblMetazoa"/>
        </authorList>
    </citation>
    <scope>IDENTIFICATION</scope>
</reference>
<feature type="region of interest" description="Disordered" evidence="1">
    <location>
        <begin position="73"/>
        <end position="129"/>
    </location>
</feature>
<sequence>MMTKWIGRRKTLGHPTMRTRTEELKVGRGAAVLTAKSVRLRGTGTGPALAPAPASAGRRRAKIVCLMWGRTREGTGKPRKRWKSLQPGNWTRERRGQLVADGGVQLPEGEVLSVPDGNPDLVPVLSENG</sequence>
<reference evidence="3" key="1">
    <citation type="submission" date="2015-02" db="EMBL/GenBank/DDBJ databases">
        <title>Genome sequencing for Strongylocentrotus purpuratus.</title>
        <authorList>
            <person name="Murali S."/>
            <person name="Liu Y."/>
            <person name="Vee V."/>
            <person name="English A."/>
            <person name="Wang M."/>
            <person name="Skinner E."/>
            <person name="Han Y."/>
            <person name="Muzny D.M."/>
            <person name="Worley K.C."/>
            <person name="Gibbs R.A."/>
        </authorList>
    </citation>
    <scope>NUCLEOTIDE SEQUENCE</scope>
</reference>
<protein>
    <submittedName>
        <fullName evidence="2">Uncharacterized protein</fullName>
    </submittedName>
</protein>
<dbReference type="EnsemblMetazoa" id="XM_030972689">
    <property type="protein sequence ID" value="XP_030828549"/>
    <property type="gene ID" value="LOC105437440"/>
</dbReference>
<evidence type="ECO:0000313" key="3">
    <source>
        <dbReference type="Proteomes" id="UP000007110"/>
    </source>
</evidence>
<dbReference type="AlphaFoldDB" id="A0A7M7MYE6"/>
<name>A0A7M7MYE6_STRPU</name>
<organism evidence="2 3">
    <name type="scientific">Strongylocentrotus purpuratus</name>
    <name type="common">Purple sea urchin</name>
    <dbReference type="NCBI Taxonomy" id="7668"/>
    <lineage>
        <taxon>Eukaryota</taxon>
        <taxon>Metazoa</taxon>
        <taxon>Echinodermata</taxon>
        <taxon>Eleutherozoa</taxon>
        <taxon>Echinozoa</taxon>
        <taxon>Echinoidea</taxon>
        <taxon>Euechinoidea</taxon>
        <taxon>Echinacea</taxon>
        <taxon>Camarodonta</taxon>
        <taxon>Echinidea</taxon>
        <taxon>Strongylocentrotidae</taxon>
        <taxon>Strongylocentrotus</taxon>
    </lineage>
</organism>
<dbReference type="Proteomes" id="UP000007110">
    <property type="component" value="Unassembled WGS sequence"/>
</dbReference>
<evidence type="ECO:0000313" key="2">
    <source>
        <dbReference type="EnsemblMetazoa" id="XP_030828549"/>
    </source>
</evidence>
<dbReference type="GeneID" id="105437440"/>
<keyword evidence="3" id="KW-1185">Reference proteome</keyword>
<dbReference type="RefSeq" id="XP_030828549.1">
    <property type="nucleotide sequence ID" value="XM_030972689.1"/>
</dbReference>
<dbReference type="KEGG" id="spu:105437440"/>
<evidence type="ECO:0000256" key="1">
    <source>
        <dbReference type="SAM" id="MobiDB-lite"/>
    </source>
</evidence>
<accession>A0A7M7MYE6</accession>
<dbReference type="InParanoid" id="A0A7M7MYE6"/>
<proteinExistence type="predicted"/>